<proteinExistence type="predicted"/>
<keyword evidence="2" id="KW-1185">Reference proteome</keyword>
<dbReference type="EMBL" id="JBBPBM010002046">
    <property type="protein sequence ID" value="KAK8480463.1"/>
    <property type="molecule type" value="Genomic_DNA"/>
</dbReference>
<gene>
    <name evidence="1" type="ORF">V6N12_003488</name>
</gene>
<dbReference type="Proteomes" id="UP001472677">
    <property type="component" value="Unassembled WGS sequence"/>
</dbReference>
<comment type="caution">
    <text evidence="1">The sequence shown here is derived from an EMBL/GenBank/DDBJ whole genome shotgun (WGS) entry which is preliminary data.</text>
</comment>
<organism evidence="1 2">
    <name type="scientific">Hibiscus sabdariffa</name>
    <name type="common">roselle</name>
    <dbReference type="NCBI Taxonomy" id="183260"/>
    <lineage>
        <taxon>Eukaryota</taxon>
        <taxon>Viridiplantae</taxon>
        <taxon>Streptophyta</taxon>
        <taxon>Embryophyta</taxon>
        <taxon>Tracheophyta</taxon>
        <taxon>Spermatophyta</taxon>
        <taxon>Magnoliopsida</taxon>
        <taxon>eudicotyledons</taxon>
        <taxon>Gunneridae</taxon>
        <taxon>Pentapetalae</taxon>
        <taxon>rosids</taxon>
        <taxon>malvids</taxon>
        <taxon>Malvales</taxon>
        <taxon>Malvaceae</taxon>
        <taxon>Malvoideae</taxon>
        <taxon>Hibiscus</taxon>
    </lineage>
</organism>
<evidence type="ECO:0000313" key="2">
    <source>
        <dbReference type="Proteomes" id="UP001472677"/>
    </source>
</evidence>
<evidence type="ECO:0000313" key="1">
    <source>
        <dbReference type="EMBL" id="KAK8480463.1"/>
    </source>
</evidence>
<sequence>MKDDVSCLIHPGEVKQQQTFLVAFLSLNAALGYPNNNPLLVLQIVDHVVFTSTKGEKQTTVRRPSETCCWVHSIQIPKGCRR</sequence>
<name>A0ABR1ZIS8_9ROSI</name>
<reference evidence="1 2" key="1">
    <citation type="journal article" date="2024" name="G3 (Bethesda)">
        <title>Genome assembly of Hibiscus sabdariffa L. provides insights into metabolisms of medicinal natural products.</title>
        <authorList>
            <person name="Kim T."/>
        </authorList>
    </citation>
    <scope>NUCLEOTIDE SEQUENCE [LARGE SCALE GENOMIC DNA]</scope>
    <source>
        <strain evidence="1">TK-2024</strain>
        <tissue evidence="1">Old leaves</tissue>
    </source>
</reference>
<protein>
    <submittedName>
        <fullName evidence="1">Uncharacterized protein</fullName>
    </submittedName>
</protein>
<accession>A0ABR1ZIS8</accession>